<dbReference type="AlphaFoldDB" id="A0A6A6F0B5"/>
<sequence>MLSLCSSARSFSLCISFELTRVVYKTMVIVDRVVDLDRLELDSDLARHEFLRSRDLVSKDGITEIVSKIQPNCELLLQVIPFAVVECEPQTFWKYEVVAAYSGDCMDETSITEQARARAQVIGDNIWRTSDWNFSDAPVTLVRRRQQPTYSAPCAEFVANKSHWPYTSGDHCIRGSSKHGKAPDHPRSLVSTDTTAREAVTASKRRMTAAESLAGKRRKQQGNGSTDLTAPKGKVFHGLVDPKDVQDLFDMIIGGTRRCRRGDAQSWHKAIDGDKPKAAIGFEDLAAQYDTFSQRTGMISYQSAVLCACALVANHSAKRVAHAEGAAQREPYVALNLLAAFAAADKKFSVRMAQTRRWKTRVLEELMDQLSLRLVEHQPQDLAEDWREISVEYRLNPARELSTMLNEAYEKVIDLLGLSGLLIKGGAPTTEGGAPSPSSTLPEAAIQTWLPLAHAGDAPTFENGSSASHTVESASNDSAVAGNRAVEENDPASSTLQIVRPTSIESNGRSEQARRTPQYRVETQREAMVCTPSASQYPQDPISEYLKRDFVNNGGGTIESPQVMWNALAARPEALPLPDHIIYKSPGPRPYEQLDSFSALPLHLFHWSDDAGTEEFSVPSVS</sequence>
<reference evidence="2" key="1">
    <citation type="journal article" date="2020" name="Stud. Mycol.">
        <title>101 Dothideomycetes genomes: a test case for predicting lifestyles and emergence of pathogens.</title>
        <authorList>
            <person name="Haridas S."/>
            <person name="Albert R."/>
            <person name="Binder M."/>
            <person name="Bloem J."/>
            <person name="Labutti K."/>
            <person name="Salamov A."/>
            <person name="Andreopoulos B."/>
            <person name="Baker S."/>
            <person name="Barry K."/>
            <person name="Bills G."/>
            <person name="Bluhm B."/>
            <person name="Cannon C."/>
            <person name="Castanera R."/>
            <person name="Culley D."/>
            <person name="Daum C."/>
            <person name="Ezra D."/>
            <person name="Gonzalez J."/>
            <person name="Henrissat B."/>
            <person name="Kuo A."/>
            <person name="Liang C."/>
            <person name="Lipzen A."/>
            <person name="Lutzoni F."/>
            <person name="Magnuson J."/>
            <person name="Mondo S."/>
            <person name="Nolan M."/>
            <person name="Ohm R."/>
            <person name="Pangilinan J."/>
            <person name="Park H.-J."/>
            <person name="Ramirez L."/>
            <person name="Alfaro M."/>
            <person name="Sun H."/>
            <person name="Tritt A."/>
            <person name="Yoshinaga Y."/>
            <person name="Zwiers L.-H."/>
            <person name="Turgeon B."/>
            <person name="Goodwin S."/>
            <person name="Spatafora J."/>
            <person name="Crous P."/>
            <person name="Grigoriev I."/>
        </authorList>
    </citation>
    <scope>NUCLEOTIDE SEQUENCE</scope>
    <source>
        <strain evidence="2">SCOH1-5</strain>
    </source>
</reference>
<feature type="compositionally biased region" description="Polar residues" evidence="1">
    <location>
        <begin position="462"/>
        <end position="478"/>
    </location>
</feature>
<keyword evidence="3" id="KW-1185">Reference proteome</keyword>
<dbReference type="Proteomes" id="UP000799539">
    <property type="component" value="Unassembled WGS sequence"/>
</dbReference>
<feature type="region of interest" description="Disordered" evidence="1">
    <location>
        <begin position="455"/>
        <end position="518"/>
    </location>
</feature>
<accession>A0A6A6F0B5</accession>
<name>A0A6A6F0B5_9PEZI</name>
<protein>
    <submittedName>
        <fullName evidence="2">Uncharacterized protein</fullName>
    </submittedName>
</protein>
<evidence type="ECO:0000313" key="2">
    <source>
        <dbReference type="EMBL" id="KAF2206690.1"/>
    </source>
</evidence>
<evidence type="ECO:0000256" key="1">
    <source>
        <dbReference type="SAM" id="MobiDB-lite"/>
    </source>
</evidence>
<evidence type="ECO:0000313" key="3">
    <source>
        <dbReference type="Proteomes" id="UP000799539"/>
    </source>
</evidence>
<feature type="region of interest" description="Disordered" evidence="1">
    <location>
        <begin position="175"/>
        <end position="206"/>
    </location>
</feature>
<feature type="region of interest" description="Disordered" evidence="1">
    <location>
        <begin position="211"/>
        <end position="230"/>
    </location>
</feature>
<gene>
    <name evidence="2" type="ORF">CERZMDRAFT_89110</name>
</gene>
<organism evidence="2 3">
    <name type="scientific">Cercospora zeae-maydis SCOH1-5</name>
    <dbReference type="NCBI Taxonomy" id="717836"/>
    <lineage>
        <taxon>Eukaryota</taxon>
        <taxon>Fungi</taxon>
        <taxon>Dikarya</taxon>
        <taxon>Ascomycota</taxon>
        <taxon>Pezizomycotina</taxon>
        <taxon>Dothideomycetes</taxon>
        <taxon>Dothideomycetidae</taxon>
        <taxon>Mycosphaerellales</taxon>
        <taxon>Mycosphaerellaceae</taxon>
        <taxon>Cercospora</taxon>
    </lineage>
</organism>
<dbReference type="EMBL" id="ML992714">
    <property type="protein sequence ID" value="KAF2206690.1"/>
    <property type="molecule type" value="Genomic_DNA"/>
</dbReference>
<proteinExistence type="predicted"/>